<feature type="transmembrane region" description="Helical" evidence="1">
    <location>
        <begin position="5"/>
        <end position="25"/>
    </location>
</feature>
<evidence type="ECO:0000313" key="3">
    <source>
        <dbReference type="Proteomes" id="UP000283634"/>
    </source>
</evidence>
<reference evidence="2 3" key="1">
    <citation type="journal article" date="2018" name="BMC Genomics">
        <title>Genomic comparison of Trypanosoma conorhini and Trypanosoma rangeli to Trypanosoma cruzi strains of high and low virulence.</title>
        <authorList>
            <person name="Bradwell K.R."/>
            <person name="Koparde V.N."/>
            <person name="Matveyev A.V."/>
            <person name="Serrano M.G."/>
            <person name="Alves J.M."/>
            <person name="Parikh H."/>
            <person name="Huang B."/>
            <person name="Lee V."/>
            <person name="Espinosa-Alvarez O."/>
            <person name="Ortiz P.A."/>
            <person name="Costa-Martins A.G."/>
            <person name="Teixeira M.M."/>
            <person name="Buck G.A."/>
        </authorList>
    </citation>
    <scope>NUCLEOTIDE SEQUENCE [LARGE SCALE GENOMIC DNA]</scope>
    <source>
        <strain evidence="2 3">AM80</strain>
    </source>
</reference>
<proteinExistence type="predicted"/>
<gene>
    <name evidence="2" type="ORF">TraAM80_06849</name>
</gene>
<accession>A0A422N8I5</accession>
<organism evidence="2 3">
    <name type="scientific">Trypanosoma rangeli</name>
    <dbReference type="NCBI Taxonomy" id="5698"/>
    <lineage>
        <taxon>Eukaryota</taxon>
        <taxon>Discoba</taxon>
        <taxon>Euglenozoa</taxon>
        <taxon>Kinetoplastea</taxon>
        <taxon>Metakinetoplastina</taxon>
        <taxon>Trypanosomatida</taxon>
        <taxon>Trypanosomatidae</taxon>
        <taxon>Trypanosoma</taxon>
        <taxon>Herpetosoma</taxon>
    </lineage>
</organism>
<sequence length="400" mass="44593">MRQRLIRCVALLVIAVWLPWGIFWLRLDDNDAELGMAETKAARTPATPRVIFVVAQTRPSPGWCQMLASAILSNVTVVTVGHGEKYTHSQRVFWVMHYIEAAGLRDEDVVVSYDGSDTLLSGALTVQRAVDRFIATSPSSFETFVSEAVHGAEATAPLLFTAEGNCYHPQLTGSVKWGLSKGRCISAYKRVEGVLQQQKKVLVGERRNRLHFLNAGGYVARVWALKQAFMAYRTLIRIRKLWCDQSAWGMLYLWSISRDTSVTPTVRLPFGLVGLDMHNSFFLSLHGMSLGKSIRLISPSAIDEAVVRSKLPFSLFFDLLDFPHATPAVLHFNGIGRRGAVLLETLRNHTSWFVETHRNEAALLKAREWLRQGARVSLHGIGGKGKEVLYGDVCRAGAFL</sequence>
<dbReference type="AlphaFoldDB" id="A0A422N8I5"/>
<dbReference type="PANTHER" id="PTHR36587">
    <property type="entry name" value="EXPRESSION SITE-ASSOCIATED GENE 3 (ESAG3)-LIKE PROTEIN"/>
    <property type="match status" value="1"/>
</dbReference>
<dbReference type="Proteomes" id="UP000283634">
    <property type="component" value="Unassembled WGS sequence"/>
</dbReference>
<dbReference type="OrthoDB" id="259315at2759"/>
<dbReference type="RefSeq" id="XP_029236523.1">
    <property type="nucleotide sequence ID" value="XM_029383676.1"/>
</dbReference>
<evidence type="ECO:0000256" key="1">
    <source>
        <dbReference type="SAM" id="Phobius"/>
    </source>
</evidence>
<comment type="caution">
    <text evidence="2">The sequence shown here is derived from an EMBL/GenBank/DDBJ whole genome shotgun (WGS) entry which is preliminary data.</text>
</comment>
<dbReference type="GeneID" id="40330782"/>
<dbReference type="EMBL" id="MKGL01000260">
    <property type="protein sequence ID" value="RNF01763.1"/>
    <property type="molecule type" value="Genomic_DNA"/>
</dbReference>
<evidence type="ECO:0000313" key="2">
    <source>
        <dbReference type="EMBL" id="RNF01763.1"/>
    </source>
</evidence>
<keyword evidence="1" id="KW-1133">Transmembrane helix</keyword>
<keyword evidence="3" id="KW-1185">Reference proteome</keyword>
<name>A0A422N8I5_TRYRA</name>
<protein>
    <submittedName>
        <fullName evidence="2">Expression site-associated gene (ESAG-like) protein</fullName>
    </submittedName>
</protein>
<dbReference type="PANTHER" id="PTHR36587:SF2">
    <property type="entry name" value="EXPRESSION SITE-ASSOCIATED GENE 3 (ESAG3)-LIKE PROTEIN"/>
    <property type="match status" value="1"/>
</dbReference>
<dbReference type="CDD" id="cd22997">
    <property type="entry name" value="GT_LH"/>
    <property type="match status" value="1"/>
</dbReference>
<dbReference type="VEuPathDB" id="TriTrypDB:TRSC58_00715"/>
<keyword evidence="1" id="KW-0472">Membrane</keyword>
<keyword evidence="1" id="KW-0812">Transmembrane</keyword>
<dbReference type="OMA" id="AEGNCYH"/>